<dbReference type="PROSITE" id="PS50893">
    <property type="entry name" value="ABC_TRANSPORTER_2"/>
    <property type="match status" value="1"/>
</dbReference>
<evidence type="ECO:0000313" key="7">
    <source>
        <dbReference type="EMBL" id="PEN14018.1"/>
    </source>
</evidence>
<evidence type="ECO:0000313" key="8">
    <source>
        <dbReference type="Proteomes" id="UP000220102"/>
    </source>
</evidence>
<comment type="caution">
    <text evidence="7">The sequence shown here is derived from an EMBL/GenBank/DDBJ whole genome shotgun (WGS) entry which is preliminary data.</text>
</comment>
<dbReference type="CDD" id="cd03255">
    <property type="entry name" value="ABC_MJ0796_LolCDE_FtsE"/>
    <property type="match status" value="1"/>
</dbReference>
<dbReference type="EMBL" id="PDEQ01000003">
    <property type="protein sequence ID" value="PEN14018.1"/>
    <property type="molecule type" value="Genomic_DNA"/>
</dbReference>
<dbReference type="Proteomes" id="UP000220102">
    <property type="component" value="Unassembled WGS sequence"/>
</dbReference>
<dbReference type="PANTHER" id="PTHR24220">
    <property type="entry name" value="IMPORT ATP-BINDING PROTEIN"/>
    <property type="match status" value="1"/>
</dbReference>
<dbReference type="GO" id="GO:0005886">
    <property type="term" value="C:plasma membrane"/>
    <property type="evidence" value="ECO:0007669"/>
    <property type="project" value="TreeGrafter"/>
</dbReference>
<evidence type="ECO:0000256" key="4">
    <source>
        <dbReference type="ARBA" id="ARBA00038388"/>
    </source>
</evidence>
<dbReference type="FunFam" id="3.40.50.300:FF:000032">
    <property type="entry name" value="Export ABC transporter ATP-binding protein"/>
    <property type="match status" value="1"/>
</dbReference>
<dbReference type="SMART" id="SM00382">
    <property type="entry name" value="AAA"/>
    <property type="match status" value="1"/>
</dbReference>
<dbReference type="Pfam" id="PF00005">
    <property type="entry name" value="ABC_tran"/>
    <property type="match status" value="1"/>
</dbReference>
<dbReference type="GO" id="GO:0098796">
    <property type="term" value="C:membrane protein complex"/>
    <property type="evidence" value="ECO:0007669"/>
    <property type="project" value="UniProtKB-ARBA"/>
</dbReference>
<keyword evidence="7" id="KW-0449">Lipoprotein</keyword>
<dbReference type="InterPro" id="IPR017871">
    <property type="entry name" value="ABC_transporter-like_CS"/>
</dbReference>
<feature type="compositionally biased region" description="Basic and acidic residues" evidence="5">
    <location>
        <begin position="241"/>
        <end position="251"/>
    </location>
</feature>
<dbReference type="PANTHER" id="PTHR24220:SF689">
    <property type="entry name" value="LIPOPROTEIN-RELEASING SYSTEM ATP-BINDING PROTEIN LOLD"/>
    <property type="match status" value="1"/>
</dbReference>
<protein>
    <submittedName>
        <fullName evidence="7">Lipoprotein ABC transporter ATP-binding protein</fullName>
    </submittedName>
</protein>
<evidence type="ECO:0000256" key="3">
    <source>
        <dbReference type="ARBA" id="ARBA00022840"/>
    </source>
</evidence>
<dbReference type="AlphaFoldDB" id="A0A2A8D033"/>
<evidence type="ECO:0000256" key="2">
    <source>
        <dbReference type="ARBA" id="ARBA00022741"/>
    </source>
</evidence>
<sequence>MSDPLLRASSVTKEYDTGGETPLEVLRGVDLDVVPGEIVAVMGESGSGKSTLLHILGALERPTAGTVAFEGRDLSTESDDDLAAFRNRSIGFVFQFHHLLPEFTALENVAMPALIQHRGLDAAEPRARKLLDMLGLSGRVTHRPNALSGGEKQRVAVARALMNEPALVLMDEPTGNLDAQTAEPLHREIQRLSDTMDQTFVIVTHNPNLAAIADRVLKLEHGVLHEVDMDEGASLMPGTTGEDHTAEQAEH</sequence>
<accession>A0A2A8D033</accession>
<dbReference type="SUPFAM" id="SSF52540">
    <property type="entry name" value="P-loop containing nucleoside triphosphate hydrolases"/>
    <property type="match status" value="1"/>
</dbReference>
<dbReference type="InterPro" id="IPR027417">
    <property type="entry name" value="P-loop_NTPase"/>
</dbReference>
<dbReference type="PROSITE" id="PS00211">
    <property type="entry name" value="ABC_TRANSPORTER_1"/>
    <property type="match status" value="1"/>
</dbReference>
<gene>
    <name evidence="7" type="ORF">CRI94_08195</name>
</gene>
<feature type="region of interest" description="Disordered" evidence="5">
    <location>
        <begin position="230"/>
        <end position="251"/>
    </location>
</feature>
<comment type="similarity">
    <text evidence="4">Belongs to the ABC transporter superfamily. Macrolide exporter (TC 3.A.1.122) family.</text>
</comment>
<dbReference type="OrthoDB" id="9782239at2"/>
<dbReference type="GO" id="GO:0005524">
    <property type="term" value="F:ATP binding"/>
    <property type="evidence" value="ECO:0007669"/>
    <property type="project" value="UniProtKB-KW"/>
</dbReference>
<dbReference type="GO" id="GO:0022857">
    <property type="term" value="F:transmembrane transporter activity"/>
    <property type="evidence" value="ECO:0007669"/>
    <property type="project" value="TreeGrafter"/>
</dbReference>
<dbReference type="RefSeq" id="WP_098075181.1">
    <property type="nucleotide sequence ID" value="NZ_PDEQ01000003.1"/>
</dbReference>
<feature type="domain" description="ABC transporter" evidence="6">
    <location>
        <begin position="6"/>
        <end position="246"/>
    </location>
</feature>
<keyword evidence="2" id="KW-0547">Nucleotide-binding</keyword>
<proteinExistence type="inferred from homology"/>
<dbReference type="InterPro" id="IPR015854">
    <property type="entry name" value="ABC_transpr_LolD-like"/>
</dbReference>
<evidence type="ECO:0000256" key="1">
    <source>
        <dbReference type="ARBA" id="ARBA00022448"/>
    </source>
</evidence>
<dbReference type="GO" id="GO:0016887">
    <property type="term" value="F:ATP hydrolysis activity"/>
    <property type="evidence" value="ECO:0007669"/>
    <property type="project" value="InterPro"/>
</dbReference>
<name>A0A2A8D033_9BACT</name>
<reference evidence="7 8" key="1">
    <citation type="submission" date="2017-10" db="EMBL/GenBank/DDBJ databases">
        <title>Draft genome of Longibacter Salinarum.</title>
        <authorList>
            <person name="Goh K.M."/>
            <person name="Shamsir M.S."/>
            <person name="Lim S.W."/>
        </authorList>
    </citation>
    <scope>NUCLEOTIDE SEQUENCE [LARGE SCALE GENOMIC DNA]</scope>
    <source>
        <strain evidence="7 8">KCTC 52045</strain>
    </source>
</reference>
<keyword evidence="1" id="KW-0813">Transport</keyword>
<dbReference type="InterPro" id="IPR003593">
    <property type="entry name" value="AAA+_ATPase"/>
</dbReference>
<evidence type="ECO:0000256" key="5">
    <source>
        <dbReference type="SAM" id="MobiDB-lite"/>
    </source>
</evidence>
<keyword evidence="3 7" id="KW-0067">ATP-binding</keyword>
<organism evidence="7 8">
    <name type="scientific">Longibacter salinarum</name>
    <dbReference type="NCBI Taxonomy" id="1850348"/>
    <lineage>
        <taxon>Bacteria</taxon>
        <taxon>Pseudomonadati</taxon>
        <taxon>Rhodothermota</taxon>
        <taxon>Rhodothermia</taxon>
        <taxon>Rhodothermales</taxon>
        <taxon>Salisaetaceae</taxon>
        <taxon>Longibacter</taxon>
    </lineage>
</organism>
<dbReference type="InterPro" id="IPR017911">
    <property type="entry name" value="MacB-like_ATP-bd"/>
</dbReference>
<evidence type="ECO:0000259" key="6">
    <source>
        <dbReference type="PROSITE" id="PS50893"/>
    </source>
</evidence>
<keyword evidence="8" id="KW-1185">Reference proteome</keyword>
<dbReference type="InterPro" id="IPR003439">
    <property type="entry name" value="ABC_transporter-like_ATP-bd"/>
</dbReference>
<dbReference type="Gene3D" id="3.40.50.300">
    <property type="entry name" value="P-loop containing nucleotide triphosphate hydrolases"/>
    <property type="match status" value="1"/>
</dbReference>